<evidence type="ECO:0000256" key="7">
    <source>
        <dbReference type="ARBA" id="ARBA00023277"/>
    </source>
</evidence>
<dbReference type="Gene3D" id="3.40.50.1820">
    <property type="entry name" value="alpha/beta hydrolase"/>
    <property type="match status" value="1"/>
</dbReference>
<evidence type="ECO:0000256" key="9">
    <source>
        <dbReference type="ARBA" id="ARBA00034075"/>
    </source>
</evidence>
<keyword evidence="7" id="KW-0119">Carbohydrate metabolism</keyword>
<comment type="caution">
    <text evidence="11">The sequence shown here is derived from an EMBL/GenBank/DDBJ whole genome shotgun (WGS) entry which is preliminary data.</text>
</comment>
<sequence length="287" mass="30997">MVGLAILAVPLIMRTFSPMTGSGDIASAAPAASIDATNVAIKASPGCTIDHSVSLDTTMNVTLGARRYLLYIPINYKPDKPAPLVLSYHGGTRTAETQQALDLLSTTYFNQDHIIVYPNGINMTWQGTPNVTTNDVAFTAAILDELEGQYCIDVNRIYATGRSDIPMLVFHGLVDDTISYYGGSRRGGCLPTIPHYCKIWADQDGLTGPNMTSNVPGALPNSTAVRYKWGSGREQGLVTHIMDGTDIGHDWPSTQPNSDNLTPGRHPASFNASALILDFFKEYSLRA</sequence>
<accession>A0A9W9CXL3</accession>
<dbReference type="PANTHER" id="PTHR38050">
    <property type="match status" value="1"/>
</dbReference>
<dbReference type="GO" id="GO:0005576">
    <property type="term" value="C:extracellular region"/>
    <property type="evidence" value="ECO:0007669"/>
    <property type="project" value="UniProtKB-SubCell"/>
</dbReference>
<keyword evidence="4" id="KW-0858">Xylan degradation</keyword>
<dbReference type="GO" id="GO:0030600">
    <property type="term" value="F:feruloyl esterase activity"/>
    <property type="evidence" value="ECO:0007669"/>
    <property type="project" value="UniProtKB-EC"/>
</dbReference>
<protein>
    <recommendedName>
        <fullName evidence="2">feruloyl esterase</fullName>
        <ecNumber evidence="2">3.1.1.73</ecNumber>
    </recommendedName>
</protein>
<evidence type="ECO:0000256" key="1">
    <source>
        <dbReference type="ARBA" id="ARBA00004613"/>
    </source>
</evidence>
<evidence type="ECO:0000256" key="6">
    <source>
        <dbReference type="ARBA" id="ARBA00022801"/>
    </source>
</evidence>
<dbReference type="OrthoDB" id="424610at2759"/>
<name>A0A9W9CXL3_9PEZI</name>
<feature type="chain" id="PRO_5040845646" description="feruloyl esterase" evidence="10">
    <location>
        <begin position="23"/>
        <end position="287"/>
    </location>
</feature>
<keyword evidence="8" id="KW-0624">Polysaccharide degradation</keyword>
<reference evidence="11" key="1">
    <citation type="submission" date="2022-10" db="EMBL/GenBank/DDBJ databases">
        <title>Tapping the CABI collections for fungal endophytes: first genome assemblies for Collariella, Neodidymelliopsis, Ascochyta clinopodiicola, Didymella pomorum, Didymosphaeria variabile, Neocosmospora piperis and Neocucurbitaria cava.</title>
        <authorList>
            <person name="Hill R."/>
        </authorList>
    </citation>
    <scope>NUCLEOTIDE SEQUENCE</scope>
    <source>
        <strain evidence="11">IMI 355082</strain>
    </source>
</reference>
<evidence type="ECO:0000256" key="5">
    <source>
        <dbReference type="ARBA" id="ARBA00022729"/>
    </source>
</evidence>
<dbReference type="InterPro" id="IPR029058">
    <property type="entry name" value="AB_hydrolase_fold"/>
</dbReference>
<evidence type="ECO:0000313" key="11">
    <source>
        <dbReference type="EMBL" id="KAJ4391355.1"/>
    </source>
</evidence>
<keyword evidence="6" id="KW-0378">Hydrolase</keyword>
<proteinExistence type="predicted"/>
<feature type="signal peptide" evidence="10">
    <location>
        <begin position="1"/>
        <end position="22"/>
    </location>
</feature>
<dbReference type="AlphaFoldDB" id="A0A9W9CXL3"/>
<dbReference type="PANTHER" id="PTHR38050:SF2">
    <property type="entry name" value="FERULOYL ESTERASE C-RELATED"/>
    <property type="match status" value="1"/>
</dbReference>
<comment type="subcellular location">
    <subcellularLocation>
        <location evidence="1">Secreted</location>
    </subcellularLocation>
</comment>
<organism evidence="11 12">
    <name type="scientific">Gnomoniopsis smithogilvyi</name>
    <dbReference type="NCBI Taxonomy" id="1191159"/>
    <lineage>
        <taxon>Eukaryota</taxon>
        <taxon>Fungi</taxon>
        <taxon>Dikarya</taxon>
        <taxon>Ascomycota</taxon>
        <taxon>Pezizomycotina</taxon>
        <taxon>Sordariomycetes</taxon>
        <taxon>Sordariomycetidae</taxon>
        <taxon>Diaporthales</taxon>
        <taxon>Gnomoniaceae</taxon>
        <taxon>Gnomoniopsis</taxon>
    </lineage>
</organism>
<evidence type="ECO:0000256" key="4">
    <source>
        <dbReference type="ARBA" id="ARBA00022651"/>
    </source>
</evidence>
<keyword evidence="12" id="KW-1185">Reference proteome</keyword>
<dbReference type="GO" id="GO:0045493">
    <property type="term" value="P:xylan catabolic process"/>
    <property type="evidence" value="ECO:0007669"/>
    <property type="project" value="UniProtKB-KW"/>
</dbReference>
<dbReference type="EC" id="3.1.1.73" evidence="2"/>
<gene>
    <name evidence="11" type="ORF">N0V93_004972</name>
</gene>
<dbReference type="EMBL" id="JAPEVB010000003">
    <property type="protein sequence ID" value="KAJ4391355.1"/>
    <property type="molecule type" value="Genomic_DNA"/>
</dbReference>
<keyword evidence="3" id="KW-0964">Secreted</keyword>
<evidence type="ECO:0000313" key="12">
    <source>
        <dbReference type="Proteomes" id="UP001140453"/>
    </source>
</evidence>
<evidence type="ECO:0000256" key="10">
    <source>
        <dbReference type="SAM" id="SignalP"/>
    </source>
</evidence>
<keyword evidence="5 10" id="KW-0732">Signal</keyword>
<evidence type="ECO:0000256" key="8">
    <source>
        <dbReference type="ARBA" id="ARBA00023326"/>
    </source>
</evidence>
<evidence type="ECO:0000256" key="3">
    <source>
        <dbReference type="ARBA" id="ARBA00022525"/>
    </source>
</evidence>
<dbReference type="InterPro" id="IPR043595">
    <property type="entry name" value="FaeB/C/D"/>
</dbReference>
<dbReference type="SUPFAM" id="SSF53474">
    <property type="entry name" value="alpha/beta-Hydrolases"/>
    <property type="match status" value="1"/>
</dbReference>
<comment type="catalytic activity">
    <reaction evidence="9">
        <text>feruloyl-polysaccharide + H2O = ferulate + polysaccharide.</text>
        <dbReference type="EC" id="3.1.1.73"/>
    </reaction>
</comment>
<dbReference type="Proteomes" id="UP001140453">
    <property type="component" value="Unassembled WGS sequence"/>
</dbReference>
<evidence type="ECO:0000256" key="2">
    <source>
        <dbReference type="ARBA" id="ARBA00013091"/>
    </source>
</evidence>